<dbReference type="Pfam" id="PF03466">
    <property type="entry name" value="LysR_substrate"/>
    <property type="match status" value="1"/>
</dbReference>
<dbReference type="SUPFAM" id="SSF53850">
    <property type="entry name" value="Periplasmic binding protein-like II"/>
    <property type="match status" value="1"/>
</dbReference>
<dbReference type="EMBL" id="JAAGOA010000007">
    <property type="protein sequence ID" value="NEE00801.1"/>
    <property type="molecule type" value="Genomic_DNA"/>
</dbReference>
<evidence type="ECO:0000313" key="7">
    <source>
        <dbReference type="Proteomes" id="UP000475214"/>
    </source>
</evidence>
<dbReference type="InterPro" id="IPR036388">
    <property type="entry name" value="WH-like_DNA-bd_sf"/>
</dbReference>
<accession>A0A6L9S7X6</accession>
<protein>
    <submittedName>
        <fullName evidence="6">LysR family transcriptional regulator</fullName>
    </submittedName>
</protein>
<evidence type="ECO:0000256" key="2">
    <source>
        <dbReference type="ARBA" id="ARBA00023015"/>
    </source>
</evidence>
<dbReference type="PANTHER" id="PTHR30346:SF29">
    <property type="entry name" value="LYSR SUBSTRATE-BINDING"/>
    <property type="match status" value="1"/>
</dbReference>
<dbReference type="GO" id="GO:0003700">
    <property type="term" value="F:DNA-binding transcription factor activity"/>
    <property type="evidence" value="ECO:0007669"/>
    <property type="project" value="InterPro"/>
</dbReference>
<organism evidence="6 7">
    <name type="scientific">Phytoactinopolyspora halotolerans</name>
    <dbReference type="NCBI Taxonomy" id="1981512"/>
    <lineage>
        <taxon>Bacteria</taxon>
        <taxon>Bacillati</taxon>
        <taxon>Actinomycetota</taxon>
        <taxon>Actinomycetes</taxon>
        <taxon>Jiangellales</taxon>
        <taxon>Jiangellaceae</taxon>
        <taxon>Phytoactinopolyspora</taxon>
    </lineage>
</organism>
<dbReference type="InterPro" id="IPR036390">
    <property type="entry name" value="WH_DNA-bd_sf"/>
</dbReference>
<keyword evidence="4" id="KW-0804">Transcription</keyword>
<keyword evidence="2" id="KW-0805">Transcription regulation</keyword>
<dbReference type="Pfam" id="PF00126">
    <property type="entry name" value="HTH_1"/>
    <property type="match status" value="1"/>
</dbReference>
<feature type="domain" description="HTH lysR-type" evidence="5">
    <location>
        <begin position="4"/>
        <end position="61"/>
    </location>
</feature>
<dbReference type="AlphaFoldDB" id="A0A6L9S7X6"/>
<dbReference type="GO" id="GO:0032993">
    <property type="term" value="C:protein-DNA complex"/>
    <property type="evidence" value="ECO:0007669"/>
    <property type="project" value="TreeGrafter"/>
</dbReference>
<keyword evidence="7" id="KW-1185">Reference proteome</keyword>
<keyword evidence="3" id="KW-0238">DNA-binding</keyword>
<comment type="caution">
    <text evidence="6">The sequence shown here is derived from an EMBL/GenBank/DDBJ whole genome shotgun (WGS) entry which is preliminary data.</text>
</comment>
<dbReference type="Gene3D" id="3.40.190.10">
    <property type="entry name" value="Periplasmic binding protein-like II"/>
    <property type="match status" value="2"/>
</dbReference>
<comment type="similarity">
    <text evidence="1">Belongs to the LysR transcriptional regulatory family.</text>
</comment>
<gene>
    <name evidence="6" type="ORF">G1H10_11540</name>
</gene>
<evidence type="ECO:0000256" key="4">
    <source>
        <dbReference type="ARBA" id="ARBA00023163"/>
    </source>
</evidence>
<dbReference type="InterPro" id="IPR000847">
    <property type="entry name" value="LysR_HTH_N"/>
</dbReference>
<dbReference type="SUPFAM" id="SSF46785">
    <property type="entry name" value="Winged helix' DNA-binding domain"/>
    <property type="match status" value="1"/>
</dbReference>
<proteinExistence type="inferred from homology"/>
<evidence type="ECO:0000313" key="6">
    <source>
        <dbReference type="EMBL" id="NEE00801.1"/>
    </source>
</evidence>
<reference evidence="6 7" key="1">
    <citation type="submission" date="2020-02" db="EMBL/GenBank/DDBJ databases">
        <authorList>
            <person name="Li X.-J."/>
            <person name="Han X.-M."/>
        </authorList>
    </citation>
    <scope>NUCLEOTIDE SEQUENCE [LARGE SCALE GENOMIC DNA]</scope>
    <source>
        <strain evidence="6 7">CCTCC AB 2017055</strain>
    </source>
</reference>
<dbReference type="PANTHER" id="PTHR30346">
    <property type="entry name" value="TRANSCRIPTIONAL DUAL REGULATOR HCAR-RELATED"/>
    <property type="match status" value="1"/>
</dbReference>
<dbReference type="InterPro" id="IPR005119">
    <property type="entry name" value="LysR_subst-bd"/>
</dbReference>
<dbReference type="Gene3D" id="1.10.10.10">
    <property type="entry name" value="Winged helix-like DNA-binding domain superfamily/Winged helix DNA-binding domain"/>
    <property type="match status" value="1"/>
</dbReference>
<name>A0A6L9S7X6_9ACTN</name>
<dbReference type="GO" id="GO:0003677">
    <property type="term" value="F:DNA binding"/>
    <property type="evidence" value="ECO:0007669"/>
    <property type="project" value="UniProtKB-KW"/>
</dbReference>
<evidence type="ECO:0000256" key="1">
    <source>
        <dbReference type="ARBA" id="ARBA00009437"/>
    </source>
</evidence>
<evidence type="ECO:0000256" key="3">
    <source>
        <dbReference type="ARBA" id="ARBA00023125"/>
    </source>
</evidence>
<evidence type="ECO:0000259" key="5">
    <source>
        <dbReference type="PROSITE" id="PS50931"/>
    </source>
</evidence>
<dbReference type="PROSITE" id="PS50931">
    <property type="entry name" value="HTH_LYSR"/>
    <property type="match status" value="1"/>
</dbReference>
<sequence>MAELTVTALRVAQAVVGTGSFTAAADMLGYTQSAISRQVAAAEAAAGTPLFVRGPRGVEPTPAGAAVARRAASALSEIDAVARDLAELTDQLAGRVVLGAFPTAMWTLAPRTVADLRRRHPALAVELREGSTPVLLRQLRSGRVDVAVIALGPDLPAYELDGLRTSRLPQSDLLVALPRDHRLADRGQVPVTELAGEDWVAGTGLRGDPQFGPWPTLPNPRIAHTAREWPARLGLVTAGLGITVVPSIAADGLPAGIVTIRIDDPSWLGRTAVAATREERGAVIDVVVATLRHVALSLR</sequence>
<dbReference type="Proteomes" id="UP000475214">
    <property type="component" value="Unassembled WGS sequence"/>
</dbReference>